<keyword evidence="3 8" id="KW-0349">Heme</keyword>
<reference evidence="10" key="1">
    <citation type="journal article" date="2021" name="Nat. Commun.">
        <title>Genetic determinants of endophytism in the Arabidopsis root mycobiome.</title>
        <authorList>
            <person name="Mesny F."/>
            <person name="Miyauchi S."/>
            <person name="Thiergart T."/>
            <person name="Pickel B."/>
            <person name="Atanasova L."/>
            <person name="Karlsson M."/>
            <person name="Huettel B."/>
            <person name="Barry K.W."/>
            <person name="Haridas S."/>
            <person name="Chen C."/>
            <person name="Bauer D."/>
            <person name="Andreopoulos W."/>
            <person name="Pangilinan J."/>
            <person name="LaButti K."/>
            <person name="Riley R."/>
            <person name="Lipzen A."/>
            <person name="Clum A."/>
            <person name="Drula E."/>
            <person name="Henrissat B."/>
            <person name="Kohler A."/>
            <person name="Grigoriev I.V."/>
            <person name="Martin F.M."/>
            <person name="Hacquard S."/>
        </authorList>
    </citation>
    <scope>NUCLEOTIDE SEQUENCE</scope>
    <source>
        <strain evidence="10">MPI-CAGE-AT-0016</strain>
    </source>
</reference>
<evidence type="ECO:0000256" key="7">
    <source>
        <dbReference type="ARBA" id="ARBA00023033"/>
    </source>
</evidence>
<dbReference type="EMBL" id="JAGPXD010000001">
    <property type="protein sequence ID" value="KAH7375566.1"/>
    <property type="molecule type" value="Genomic_DNA"/>
</dbReference>
<keyword evidence="7" id="KW-0503">Monooxygenase</keyword>
<keyword evidence="6 8" id="KW-0408">Iron</keyword>
<accession>A0A8K0TV61</accession>
<dbReference type="Gene3D" id="1.10.630.10">
    <property type="entry name" value="Cytochrome P450"/>
    <property type="match status" value="1"/>
</dbReference>
<keyword evidence="9" id="KW-0732">Signal</keyword>
<dbReference type="AlphaFoldDB" id="A0A8K0TV61"/>
<dbReference type="Proteomes" id="UP000813385">
    <property type="component" value="Unassembled WGS sequence"/>
</dbReference>
<dbReference type="Pfam" id="PF00067">
    <property type="entry name" value="p450"/>
    <property type="match status" value="1"/>
</dbReference>
<dbReference type="PANTHER" id="PTHR46206:SF2">
    <property type="entry name" value="CYTOCHROME P450 MONOOXYGENASE AUSG-RELATED"/>
    <property type="match status" value="1"/>
</dbReference>
<evidence type="ECO:0000313" key="11">
    <source>
        <dbReference type="Proteomes" id="UP000813385"/>
    </source>
</evidence>
<comment type="similarity">
    <text evidence="2">Belongs to the cytochrome P450 family.</text>
</comment>
<evidence type="ECO:0000256" key="2">
    <source>
        <dbReference type="ARBA" id="ARBA00010617"/>
    </source>
</evidence>
<dbReference type="OrthoDB" id="1844152at2759"/>
<evidence type="ECO:0000256" key="1">
    <source>
        <dbReference type="ARBA" id="ARBA00001971"/>
    </source>
</evidence>
<comment type="cofactor">
    <cofactor evidence="1 8">
        <name>heme</name>
        <dbReference type="ChEBI" id="CHEBI:30413"/>
    </cofactor>
</comment>
<protein>
    <submittedName>
        <fullName evidence="10">Cytochrome P450</fullName>
    </submittedName>
</protein>
<dbReference type="GO" id="GO:0020037">
    <property type="term" value="F:heme binding"/>
    <property type="evidence" value="ECO:0007669"/>
    <property type="project" value="InterPro"/>
</dbReference>
<dbReference type="GO" id="GO:0005506">
    <property type="term" value="F:iron ion binding"/>
    <property type="evidence" value="ECO:0007669"/>
    <property type="project" value="InterPro"/>
</dbReference>
<feature type="signal peptide" evidence="9">
    <location>
        <begin position="1"/>
        <end position="17"/>
    </location>
</feature>
<dbReference type="SUPFAM" id="SSF48264">
    <property type="entry name" value="Cytochrome P450"/>
    <property type="match status" value="1"/>
</dbReference>
<feature type="chain" id="PRO_5035422989" evidence="9">
    <location>
        <begin position="18"/>
        <end position="504"/>
    </location>
</feature>
<evidence type="ECO:0000256" key="8">
    <source>
        <dbReference type="PIRSR" id="PIRSR602403-1"/>
    </source>
</evidence>
<dbReference type="InterPro" id="IPR002403">
    <property type="entry name" value="Cyt_P450_E_grp-IV"/>
</dbReference>
<proteinExistence type="inferred from homology"/>
<dbReference type="InterPro" id="IPR001128">
    <property type="entry name" value="Cyt_P450"/>
</dbReference>
<organism evidence="10 11">
    <name type="scientific">Plectosphaerella cucumerina</name>
    <dbReference type="NCBI Taxonomy" id="40658"/>
    <lineage>
        <taxon>Eukaryota</taxon>
        <taxon>Fungi</taxon>
        <taxon>Dikarya</taxon>
        <taxon>Ascomycota</taxon>
        <taxon>Pezizomycotina</taxon>
        <taxon>Sordariomycetes</taxon>
        <taxon>Hypocreomycetidae</taxon>
        <taxon>Glomerellales</taxon>
        <taxon>Plectosphaerellaceae</taxon>
        <taxon>Plectosphaerella</taxon>
    </lineage>
</organism>
<dbReference type="InterPro" id="IPR036396">
    <property type="entry name" value="Cyt_P450_sf"/>
</dbReference>
<evidence type="ECO:0000256" key="5">
    <source>
        <dbReference type="ARBA" id="ARBA00023002"/>
    </source>
</evidence>
<dbReference type="CDD" id="cd11041">
    <property type="entry name" value="CYP503A1-like"/>
    <property type="match status" value="1"/>
</dbReference>
<dbReference type="PRINTS" id="PR00465">
    <property type="entry name" value="EP450IV"/>
</dbReference>
<evidence type="ECO:0000256" key="4">
    <source>
        <dbReference type="ARBA" id="ARBA00022723"/>
    </source>
</evidence>
<gene>
    <name evidence="10" type="ORF">B0T11DRAFT_345603</name>
</gene>
<evidence type="ECO:0000256" key="9">
    <source>
        <dbReference type="SAM" id="SignalP"/>
    </source>
</evidence>
<evidence type="ECO:0000256" key="6">
    <source>
        <dbReference type="ARBA" id="ARBA00023004"/>
    </source>
</evidence>
<feature type="binding site" description="axial binding residue" evidence="8">
    <location>
        <position position="450"/>
    </location>
    <ligand>
        <name>heme</name>
        <dbReference type="ChEBI" id="CHEBI:30413"/>
    </ligand>
    <ligandPart>
        <name>Fe</name>
        <dbReference type="ChEBI" id="CHEBI:18248"/>
    </ligandPart>
</feature>
<dbReference type="PANTHER" id="PTHR46206">
    <property type="entry name" value="CYTOCHROME P450"/>
    <property type="match status" value="1"/>
</dbReference>
<keyword evidence="11" id="KW-1185">Reference proteome</keyword>
<sequence>MALILVVFTALSALLVASFFRPKLFPDRFPAINHYPGDYLLKKAHAEYSSNAKNLVADGVAKHNGPFRIITTLGSRIILPPRFADWVKTCKDVDHQGVVKDEYFAEYPGFEGNGAIHDASRLLINVTKTKLAQSWQCAVFKEHISDVLEKEWTSNGVPWSPAVVARYIGRMSSAVFAGPELARDPDWQDLILSYTINLFNGVRALRTWPGFLRPVIHWVLPECVVCRQQLVRAKKIIDPVVQKRRDDRNAALAEGREPKRHNDAIEWMEQEAAAASNKGLSVSDYEPAAAQLGLAIAAMHTTTELMNQVLVDICRSEQQKPDAKLIQELRKEIEAAVAESGWTTAGIFKMRLLDSVIKETQRLKPGSTVNLERKVMRDTRLPDGTVLPKGEVIAVDTSAMWDETVFPEPEKWDAWRFYNLRGGTEKGESSAQLVSSNTEHFAFGLGKSICPGRFMVAHEVKVAIAVILLEYDVRLAEGCDPKVFNYGFEMLADPSTMLDVRRRT</sequence>
<evidence type="ECO:0000313" key="10">
    <source>
        <dbReference type="EMBL" id="KAH7375566.1"/>
    </source>
</evidence>
<evidence type="ECO:0000256" key="3">
    <source>
        <dbReference type="ARBA" id="ARBA00022617"/>
    </source>
</evidence>
<name>A0A8K0TV61_9PEZI</name>
<dbReference type="GO" id="GO:0004497">
    <property type="term" value="F:monooxygenase activity"/>
    <property type="evidence" value="ECO:0007669"/>
    <property type="project" value="UniProtKB-KW"/>
</dbReference>
<comment type="caution">
    <text evidence="10">The sequence shown here is derived from an EMBL/GenBank/DDBJ whole genome shotgun (WGS) entry which is preliminary data.</text>
</comment>
<dbReference type="GO" id="GO:0016705">
    <property type="term" value="F:oxidoreductase activity, acting on paired donors, with incorporation or reduction of molecular oxygen"/>
    <property type="evidence" value="ECO:0007669"/>
    <property type="project" value="InterPro"/>
</dbReference>
<keyword evidence="4 8" id="KW-0479">Metal-binding</keyword>
<keyword evidence="5" id="KW-0560">Oxidoreductase</keyword>